<comment type="caution">
    <text evidence="1">The sequence shown here is derived from an EMBL/GenBank/DDBJ whole genome shotgun (WGS) entry which is preliminary data.</text>
</comment>
<dbReference type="InParanoid" id="H0ETF8"/>
<evidence type="ECO:0000313" key="1">
    <source>
        <dbReference type="EMBL" id="EHK98253.1"/>
    </source>
</evidence>
<dbReference type="OrthoDB" id="10377108at2759"/>
<dbReference type="AlphaFoldDB" id="H0ETF8"/>
<sequence>MRGFESIVSGAGSFASFNKLLSASPSLTGMLLALSRSEKKVRRIGPITVRIAELNTSRIMKEILIARCVHEENFHILKLLQVCARKLSICETYIGGERCNANKRIVATEKRTEEVAEPTVDEIAAALYKGWTVAVPPKAKRAEEVAEPTVDEIAAALYKGWTVAVPPKAKRAEEVTEPTVDEIAAALYKGWTVAVPP</sequence>
<accession>H0ETF8</accession>
<name>H0ETF8_GLAL7</name>
<reference evidence="1 2" key="1">
    <citation type="journal article" date="2012" name="Eukaryot. Cell">
        <title>Genome sequence of the fungus Glarea lozoyensis: the first genome sequence of a species from the Helotiaceae family.</title>
        <authorList>
            <person name="Youssar L."/>
            <person name="Gruening B.A."/>
            <person name="Erxleben A."/>
            <person name="Guenther S."/>
            <person name="Huettel W."/>
        </authorList>
    </citation>
    <scope>NUCLEOTIDE SEQUENCE [LARGE SCALE GENOMIC DNA]</scope>
    <source>
        <strain evidence="2">ATCC 74030 / MF5533</strain>
    </source>
</reference>
<protein>
    <submittedName>
        <fullName evidence="1">Uncharacterized protein</fullName>
    </submittedName>
</protein>
<dbReference type="HOGENOM" id="CLU_1384291_0_0_1"/>
<organism evidence="1 2">
    <name type="scientific">Glarea lozoyensis (strain ATCC 74030 / MF5533)</name>
    <dbReference type="NCBI Taxonomy" id="1104152"/>
    <lineage>
        <taxon>Eukaryota</taxon>
        <taxon>Fungi</taxon>
        <taxon>Dikarya</taxon>
        <taxon>Ascomycota</taxon>
        <taxon>Pezizomycotina</taxon>
        <taxon>Leotiomycetes</taxon>
        <taxon>Helotiales</taxon>
        <taxon>Helotiaceae</taxon>
        <taxon>Glarea</taxon>
    </lineage>
</organism>
<dbReference type="Proteomes" id="UP000005446">
    <property type="component" value="Unassembled WGS sequence"/>
</dbReference>
<dbReference type="EMBL" id="AGUE01000161">
    <property type="protein sequence ID" value="EHK98253.1"/>
    <property type="molecule type" value="Genomic_DNA"/>
</dbReference>
<proteinExistence type="predicted"/>
<gene>
    <name evidence="1" type="ORF">M7I_6020</name>
</gene>
<evidence type="ECO:0000313" key="2">
    <source>
        <dbReference type="Proteomes" id="UP000005446"/>
    </source>
</evidence>
<keyword evidence="2" id="KW-1185">Reference proteome</keyword>